<reference evidence="2 3" key="1">
    <citation type="submission" date="2015-03" db="EMBL/GenBank/DDBJ databases">
        <authorList>
            <consortium name="Pathogen Informatics"/>
            <person name="Murphy D."/>
        </authorList>
    </citation>
    <scope>NUCLEOTIDE SEQUENCE [LARGE SCALE GENOMIC DNA]</scope>
    <source>
        <strain evidence="2 3">IP27818</strain>
    </source>
</reference>
<proteinExistence type="predicted"/>
<evidence type="ECO:0000313" key="3">
    <source>
        <dbReference type="Proteomes" id="UP000041356"/>
    </source>
</evidence>
<dbReference type="Proteomes" id="UP000041356">
    <property type="component" value="Unassembled WGS sequence"/>
</dbReference>
<dbReference type="InterPro" id="IPR011604">
    <property type="entry name" value="PDDEXK-like_dom_sf"/>
</dbReference>
<dbReference type="EC" id="3.1.11.-" evidence="2"/>
<dbReference type="Gene3D" id="3.90.320.10">
    <property type="match status" value="1"/>
</dbReference>
<gene>
    <name evidence="2" type="primary">recE</name>
    <name evidence="2" type="ORF">ERS137939_02011</name>
</gene>
<evidence type="ECO:0000313" key="2">
    <source>
        <dbReference type="EMBL" id="CNF64444.1"/>
    </source>
</evidence>
<dbReference type="RefSeq" id="WP_050130910.1">
    <property type="nucleotide sequence ID" value="NZ_CPZF01000004.1"/>
</dbReference>
<dbReference type="EMBL" id="CPZF01000004">
    <property type="protein sequence ID" value="CNF64444.1"/>
    <property type="molecule type" value="Genomic_DNA"/>
</dbReference>
<dbReference type="AlphaFoldDB" id="A0A9P1V0U1"/>
<accession>A0A9P1V0U1</accession>
<protein>
    <submittedName>
        <fullName evidence="2">Exodeoxyribonuclease 8</fullName>
        <ecNumber evidence="2">3.1.11.-</ecNumber>
    </submittedName>
</protein>
<name>A0A9P1V0U1_YEREN</name>
<dbReference type="InterPro" id="IPR024432">
    <property type="entry name" value="Put_RecE_PDDEXK-like_dom"/>
</dbReference>
<organism evidence="2 3">
    <name type="scientific">Yersinia enterocolitica</name>
    <dbReference type="NCBI Taxonomy" id="630"/>
    <lineage>
        <taxon>Bacteria</taxon>
        <taxon>Pseudomonadati</taxon>
        <taxon>Pseudomonadota</taxon>
        <taxon>Gammaproteobacteria</taxon>
        <taxon>Enterobacterales</taxon>
        <taxon>Yersiniaceae</taxon>
        <taxon>Yersinia</taxon>
    </lineage>
</organism>
<evidence type="ECO:0000259" key="1">
    <source>
        <dbReference type="Pfam" id="PF12684"/>
    </source>
</evidence>
<comment type="caution">
    <text evidence="2">The sequence shown here is derived from an EMBL/GenBank/DDBJ whole genome shotgun (WGS) entry which is preliminary data.</text>
</comment>
<feature type="domain" description="Putative exodeoxyribonuclease 8 PDDEXK-like" evidence="1">
    <location>
        <begin position="43"/>
        <end position="255"/>
    </location>
</feature>
<dbReference type="Pfam" id="PF12684">
    <property type="entry name" value="DUF3799"/>
    <property type="match status" value="1"/>
</dbReference>
<sequence>MNPGIYYDIPNETYHSGSGVSKSMLDMVALDPSLIQWRKNAPVDTEKLSALDMGTALHCALLEPDEFDNRFIKAPLFNRRSTEGKDKEKAFIADCEGGGKIILDHEQHRQLTLMQGSTFAHPAAKFLLEEDGFCESSIYWIDDETSELCRVRPDRYLKNRPVVIDVKKTADMERFFRWHIEGFRYHVQAAMYSDGFYQHFGEWPQFIFIVVSETIDCGRYPVRVVKLDTVKMDRGNRLYRSDLMTYHECKVSNNWGGIEIV</sequence>
<keyword evidence="2" id="KW-0378">Hydrolase</keyword>
<dbReference type="GO" id="GO:0016787">
    <property type="term" value="F:hydrolase activity"/>
    <property type="evidence" value="ECO:0007669"/>
    <property type="project" value="UniProtKB-KW"/>
</dbReference>